<comment type="caution">
    <text evidence="1">The sequence shown here is derived from an EMBL/GenBank/DDBJ whole genome shotgun (WGS) entry which is preliminary data.</text>
</comment>
<evidence type="ECO:0000313" key="1">
    <source>
        <dbReference type="EMBL" id="GFO87118.1"/>
    </source>
</evidence>
<keyword evidence="2" id="KW-1185">Reference proteome</keyword>
<dbReference type="Proteomes" id="UP000620147">
    <property type="component" value="Unassembled WGS sequence"/>
</dbReference>
<reference evidence="1 2" key="1">
    <citation type="submission" date="2020-06" db="EMBL/GenBank/DDBJ databases">
        <title>Characterization of fructooligosaccharide metabolism and fructooligosaccharide-degrading enzymes in human commensal butyrate producers.</title>
        <authorList>
            <person name="Tanno H."/>
            <person name="Fujii T."/>
            <person name="Hirano K."/>
            <person name="Maeno S."/>
            <person name="Tonozuka T."/>
            <person name="Sakamoto M."/>
            <person name="Ohkuma M."/>
            <person name="Tochio T."/>
            <person name="Endo A."/>
        </authorList>
    </citation>
    <scope>NUCLEOTIDE SEQUENCE [LARGE SCALE GENOMIC DNA]</scope>
    <source>
        <strain evidence="1 2">JCM 31056</strain>
    </source>
</reference>
<evidence type="ECO:0000313" key="2">
    <source>
        <dbReference type="Proteomes" id="UP000620147"/>
    </source>
</evidence>
<dbReference type="EMBL" id="BLYJ01000002">
    <property type="protein sequence ID" value="GFO87118.1"/>
    <property type="molecule type" value="Genomic_DNA"/>
</dbReference>
<protein>
    <submittedName>
        <fullName evidence="1">Uncharacterized protein</fullName>
    </submittedName>
</protein>
<sequence>MCSSTLSVNCEYVEKWAHTVRPYGRVIRLPFSYFSKRSPFSGMRQVKKQKEVGVKRVETIGVYPLAPAVGTAPPAGQVRFLSLRKRPLPEM</sequence>
<accession>A0ABQ1DWL4</accession>
<proteinExistence type="predicted"/>
<organism evidence="1 2">
    <name type="scientific">Butyricicoccus faecihominis</name>
    <dbReference type="NCBI Taxonomy" id="1712515"/>
    <lineage>
        <taxon>Bacteria</taxon>
        <taxon>Bacillati</taxon>
        <taxon>Bacillota</taxon>
        <taxon>Clostridia</taxon>
        <taxon>Eubacteriales</taxon>
        <taxon>Butyricicoccaceae</taxon>
        <taxon>Butyricicoccus</taxon>
    </lineage>
</organism>
<gene>
    <name evidence="1" type="ORF">BUFA31_02820</name>
</gene>
<name>A0ABQ1DWL4_9FIRM</name>